<dbReference type="EMBL" id="CP157762">
    <property type="protein sequence ID" value="XBP95067.1"/>
    <property type="molecule type" value="Genomic_DNA"/>
</dbReference>
<proteinExistence type="predicted"/>
<dbReference type="InterPro" id="IPR008972">
    <property type="entry name" value="Cupredoxin"/>
</dbReference>
<dbReference type="PANTHER" id="PTHR39192">
    <property type="entry name" value="IRON UPTAKE SYSTEM COMPONENT EFEO"/>
    <property type="match status" value="1"/>
</dbReference>
<keyword evidence="1" id="KW-0732">Signal</keyword>
<feature type="domain" description="EfeO-type cupredoxin-like" evidence="2">
    <location>
        <begin position="10"/>
        <end position="111"/>
    </location>
</feature>
<name>A0AAU7MC47_9ACTN</name>
<dbReference type="InterPro" id="IPR050894">
    <property type="entry name" value="EfeM/EfeO_iron_uptake"/>
</dbReference>
<sequence length="229" mass="23317">MSRRTAVVAVALCAAAALTACGDDSAKAEAVAVTATDSSCAVAKTSFTPGEATFAVTNKGKQTTEVYVYGRQGDAYTQVIAEVENVAPGLTRNVTASLANGTYEVACKPGQTGDGIRTRITVSGGSAPAEEPEAAYDREVEVAVTATGVTGADGLIAESGDKIEFKLENKAGAARSLEIVDPSGKVVAEIEAKPNATAEKIVPLKTPGAWTLKIEGDGTADVVKPLRVA</sequence>
<dbReference type="PROSITE" id="PS51257">
    <property type="entry name" value="PROKAR_LIPOPROTEIN"/>
    <property type="match status" value="1"/>
</dbReference>
<evidence type="ECO:0000313" key="3">
    <source>
        <dbReference type="EMBL" id="XBP95067.1"/>
    </source>
</evidence>
<dbReference type="Pfam" id="PF13473">
    <property type="entry name" value="Cupredoxin_1"/>
    <property type="match status" value="1"/>
</dbReference>
<accession>A0AAU7MC47</accession>
<dbReference type="PANTHER" id="PTHR39192:SF1">
    <property type="entry name" value="IRON UPTAKE SYSTEM COMPONENT EFEO"/>
    <property type="match status" value="1"/>
</dbReference>
<evidence type="ECO:0000259" key="2">
    <source>
        <dbReference type="Pfam" id="PF13473"/>
    </source>
</evidence>
<reference evidence="4" key="2">
    <citation type="submission" date="2024-06" db="EMBL/GenBank/DDBJ databases">
        <title>Micromonospora mangrovi CCTCC AA 2012012 genome sequences.</title>
        <authorList>
            <person name="Gao J."/>
        </authorList>
    </citation>
    <scope>NUCLEOTIDE SEQUENCE</scope>
    <source>
        <strain evidence="4">CCTCC AA 2012012</strain>
    </source>
</reference>
<dbReference type="InterPro" id="IPR028096">
    <property type="entry name" value="EfeO_Cupredoxin"/>
</dbReference>
<feature type="signal peptide" evidence="1">
    <location>
        <begin position="1"/>
        <end position="22"/>
    </location>
</feature>
<reference evidence="3" key="1">
    <citation type="submission" date="2024-01" db="EMBL/GenBank/DDBJ databases">
        <title>The genome sequence of Micromonospora mangrovi CCTCC AA 2012012.</title>
        <authorList>
            <person name="Gao J."/>
        </authorList>
    </citation>
    <scope>NUCLEOTIDE SEQUENCE</scope>
    <source>
        <strain evidence="3">CCTCC AA 2012012</strain>
    </source>
</reference>
<evidence type="ECO:0000313" key="4">
    <source>
        <dbReference type="EMBL" id="XCH75770.1"/>
    </source>
</evidence>
<dbReference type="Gene3D" id="2.60.40.420">
    <property type="entry name" value="Cupredoxins - blue copper proteins"/>
    <property type="match status" value="1"/>
</dbReference>
<dbReference type="RefSeq" id="WP_350935527.1">
    <property type="nucleotide sequence ID" value="NZ_CP157762.1"/>
</dbReference>
<dbReference type="AlphaFoldDB" id="A0AAU7MC47"/>
<gene>
    <name evidence="4" type="ORF">ABUL08_06705</name>
    <name evidence="3" type="ORF">VK199_06660</name>
</gene>
<dbReference type="EMBL" id="CP159342">
    <property type="protein sequence ID" value="XCH75770.1"/>
    <property type="molecule type" value="Genomic_DNA"/>
</dbReference>
<organism evidence="3">
    <name type="scientific">Micromonospora sp. CCTCC AA 2012012</name>
    <dbReference type="NCBI Taxonomy" id="3111921"/>
    <lineage>
        <taxon>Bacteria</taxon>
        <taxon>Bacillati</taxon>
        <taxon>Actinomycetota</taxon>
        <taxon>Actinomycetes</taxon>
        <taxon>Micromonosporales</taxon>
        <taxon>Micromonosporaceae</taxon>
        <taxon>Micromonospora</taxon>
    </lineage>
</organism>
<evidence type="ECO:0000256" key="1">
    <source>
        <dbReference type="SAM" id="SignalP"/>
    </source>
</evidence>
<protein>
    <submittedName>
        <fullName evidence="3">Cupredoxin domain-containing protein</fullName>
    </submittedName>
</protein>
<feature type="chain" id="PRO_5043288895" evidence="1">
    <location>
        <begin position="23"/>
        <end position="229"/>
    </location>
</feature>